<dbReference type="AlphaFoldDB" id="A0A0C2YD84"/>
<name>A0A0C2YD84_HEBCY</name>
<evidence type="ECO:0000313" key="2">
    <source>
        <dbReference type="EMBL" id="KIM39002.1"/>
    </source>
</evidence>
<reference evidence="3" key="2">
    <citation type="submission" date="2015-01" db="EMBL/GenBank/DDBJ databases">
        <title>Evolutionary Origins and Diversification of the Mycorrhizal Mutualists.</title>
        <authorList>
            <consortium name="DOE Joint Genome Institute"/>
            <consortium name="Mycorrhizal Genomics Consortium"/>
            <person name="Kohler A."/>
            <person name="Kuo A."/>
            <person name="Nagy L.G."/>
            <person name="Floudas D."/>
            <person name="Copeland A."/>
            <person name="Barry K.W."/>
            <person name="Cichocki N."/>
            <person name="Veneault-Fourrey C."/>
            <person name="LaButti K."/>
            <person name="Lindquist E.A."/>
            <person name="Lipzen A."/>
            <person name="Lundell T."/>
            <person name="Morin E."/>
            <person name="Murat C."/>
            <person name="Riley R."/>
            <person name="Ohm R."/>
            <person name="Sun H."/>
            <person name="Tunlid A."/>
            <person name="Henrissat B."/>
            <person name="Grigoriev I.V."/>
            <person name="Hibbett D.S."/>
            <person name="Martin F."/>
        </authorList>
    </citation>
    <scope>NUCLEOTIDE SEQUENCE [LARGE SCALE GENOMIC DNA]</scope>
    <source>
        <strain evidence="3">h7</strain>
    </source>
</reference>
<feature type="region of interest" description="Disordered" evidence="1">
    <location>
        <begin position="156"/>
        <end position="186"/>
    </location>
</feature>
<feature type="compositionally biased region" description="Basic and acidic residues" evidence="1">
    <location>
        <begin position="174"/>
        <end position="186"/>
    </location>
</feature>
<protein>
    <submittedName>
        <fullName evidence="2">Uncharacterized protein</fullName>
    </submittedName>
</protein>
<sequence length="186" mass="20853">MNASKPRSQAAAKLQTPERPIPIAFISGPLERDPAYFERYYASRILKAIRAGHMFVLGCSRGTDTIAYNFLGRYGVVTSRIRIYMNSSEETQIRGAFKQFEQAGGSVVIVKGGHEERDEAMTRASHYDILRYRTESECQSRYGAAYRKHVSDTEKNELRRKAGLGLTMPATGDESEKAKFGKDSKA</sequence>
<dbReference type="HOGENOM" id="CLU_1390334_0_0_1"/>
<evidence type="ECO:0000256" key="1">
    <source>
        <dbReference type="SAM" id="MobiDB-lite"/>
    </source>
</evidence>
<keyword evidence="3" id="KW-1185">Reference proteome</keyword>
<proteinExistence type="predicted"/>
<evidence type="ECO:0000313" key="3">
    <source>
        <dbReference type="Proteomes" id="UP000053424"/>
    </source>
</evidence>
<organism evidence="2 3">
    <name type="scientific">Hebeloma cylindrosporum</name>
    <dbReference type="NCBI Taxonomy" id="76867"/>
    <lineage>
        <taxon>Eukaryota</taxon>
        <taxon>Fungi</taxon>
        <taxon>Dikarya</taxon>
        <taxon>Basidiomycota</taxon>
        <taxon>Agaricomycotina</taxon>
        <taxon>Agaricomycetes</taxon>
        <taxon>Agaricomycetidae</taxon>
        <taxon>Agaricales</taxon>
        <taxon>Agaricineae</taxon>
        <taxon>Hymenogastraceae</taxon>
        <taxon>Hebeloma</taxon>
    </lineage>
</organism>
<dbReference type="OrthoDB" id="5422905at2759"/>
<reference evidence="2 3" key="1">
    <citation type="submission" date="2014-04" db="EMBL/GenBank/DDBJ databases">
        <authorList>
            <consortium name="DOE Joint Genome Institute"/>
            <person name="Kuo A."/>
            <person name="Gay G."/>
            <person name="Dore J."/>
            <person name="Kohler A."/>
            <person name="Nagy L.G."/>
            <person name="Floudas D."/>
            <person name="Copeland A."/>
            <person name="Barry K.W."/>
            <person name="Cichocki N."/>
            <person name="Veneault-Fourrey C."/>
            <person name="LaButti K."/>
            <person name="Lindquist E.A."/>
            <person name="Lipzen A."/>
            <person name="Lundell T."/>
            <person name="Morin E."/>
            <person name="Murat C."/>
            <person name="Sun H."/>
            <person name="Tunlid A."/>
            <person name="Henrissat B."/>
            <person name="Grigoriev I.V."/>
            <person name="Hibbett D.S."/>
            <person name="Martin F."/>
            <person name="Nordberg H.P."/>
            <person name="Cantor M.N."/>
            <person name="Hua S.X."/>
        </authorList>
    </citation>
    <scope>NUCLEOTIDE SEQUENCE [LARGE SCALE GENOMIC DNA]</scope>
    <source>
        <strain evidence="3">h7</strain>
    </source>
</reference>
<gene>
    <name evidence="2" type="ORF">M413DRAFT_447364</name>
</gene>
<dbReference type="Proteomes" id="UP000053424">
    <property type="component" value="Unassembled WGS sequence"/>
</dbReference>
<accession>A0A0C2YD84</accession>
<dbReference type="EMBL" id="KN831787">
    <property type="protein sequence ID" value="KIM39002.1"/>
    <property type="molecule type" value="Genomic_DNA"/>
</dbReference>